<evidence type="ECO:0000256" key="24">
    <source>
        <dbReference type="PIRSR" id="PIRSR038895-2"/>
    </source>
</evidence>
<keyword evidence="13 23" id="KW-0547">Nucleotide-binding</keyword>
<protein>
    <recommendedName>
        <fullName evidence="8">Folylpolyglutamate synthase</fullName>
        <ecNumber evidence="7">6.3.2.17</ecNumber>
    </recommendedName>
    <alternativeName>
        <fullName evidence="21">Folylpoly-gamma-glutamate synthetase</fullName>
    </alternativeName>
    <alternativeName>
        <fullName evidence="20">Tetrahydrofolylpolyglutamate synthase</fullName>
    </alternativeName>
</protein>
<comment type="pathway">
    <text evidence="5">Cofactor biosynthesis; tetrahydrofolylpolyglutamate biosynthesis.</text>
</comment>
<keyword evidence="15 23" id="KW-0067">ATP-binding</keyword>
<dbReference type="InterPro" id="IPR036565">
    <property type="entry name" value="Mur-like_cat_sf"/>
</dbReference>
<dbReference type="SUPFAM" id="SSF53623">
    <property type="entry name" value="MurD-like peptide ligases, catalytic domain"/>
    <property type="match status" value="1"/>
</dbReference>
<feature type="binding site" evidence="24">
    <location>
        <position position="137"/>
    </location>
    <ligand>
        <name>Mg(2+)</name>
        <dbReference type="ChEBI" id="CHEBI:18420"/>
        <label>1</label>
    </ligand>
</feature>
<dbReference type="OrthoDB" id="5212574at2759"/>
<evidence type="ECO:0000256" key="21">
    <source>
        <dbReference type="ARBA" id="ARBA00030876"/>
    </source>
</evidence>
<dbReference type="GO" id="GO:0006730">
    <property type="term" value="P:one-carbon metabolic process"/>
    <property type="evidence" value="ECO:0007669"/>
    <property type="project" value="UniProtKB-KW"/>
</dbReference>
<evidence type="ECO:0000313" key="25">
    <source>
        <dbReference type="EMBL" id="KAH3678122.1"/>
    </source>
</evidence>
<evidence type="ECO:0000256" key="5">
    <source>
        <dbReference type="ARBA" id="ARBA00005150"/>
    </source>
</evidence>
<keyword evidence="9" id="KW-0963">Cytoplasm</keyword>
<dbReference type="Gene3D" id="3.90.190.20">
    <property type="entry name" value="Mur ligase, C-terminal domain"/>
    <property type="match status" value="1"/>
</dbReference>
<comment type="catalytic activity">
    <reaction evidence="22">
        <text>(6S)-5,6,7,8-tetrahydrofolyl-(gamma-L-Glu)(n) + L-glutamate + ATP = (6S)-5,6,7,8-tetrahydrofolyl-(gamma-L-Glu)(n+1) + ADP + phosphate + H(+)</text>
        <dbReference type="Rhea" id="RHEA:10580"/>
        <dbReference type="Rhea" id="RHEA-COMP:14738"/>
        <dbReference type="Rhea" id="RHEA-COMP:14740"/>
        <dbReference type="ChEBI" id="CHEBI:15378"/>
        <dbReference type="ChEBI" id="CHEBI:29985"/>
        <dbReference type="ChEBI" id="CHEBI:30616"/>
        <dbReference type="ChEBI" id="CHEBI:43474"/>
        <dbReference type="ChEBI" id="CHEBI:141005"/>
        <dbReference type="ChEBI" id="CHEBI:456216"/>
        <dbReference type="EC" id="6.3.2.17"/>
    </reaction>
</comment>
<evidence type="ECO:0000256" key="16">
    <source>
        <dbReference type="ARBA" id="ARBA00022842"/>
    </source>
</evidence>
<dbReference type="GO" id="GO:0005524">
    <property type="term" value="F:ATP binding"/>
    <property type="evidence" value="ECO:0007669"/>
    <property type="project" value="UniProtKB-KW"/>
</dbReference>
<evidence type="ECO:0000256" key="13">
    <source>
        <dbReference type="ARBA" id="ARBA00022741"/>
    </source>
</evidence>
<evidence type="ECO:0000256" key="3">
    <source>
        <dbReference type="ARBA" id="ARBA00004305"/>
    </source>
</evidence>
<dbReference type="PROSITE" id="PS01011">
    <property type="entry name" value="FOLYLPOLYGLU_SYNT_1"/>
    <property type="match status" value="1"/>
</dbReference>
<comment type="similarity">
    <text evidence="6">Belongs to the folylpolyglutamate synthase family.</text>
</comment>
<evidence type="ECO:0000313" key="26">
    <source>
        <dbReference type="Proteomes" id="UP000769528"/>
    </source>
</evidence>
<evidence type="ECO:0000256" key="22">
    <source>
        <dbReference type="ARBA" id="ARBA00047493"/>
    </source>
</evidence>
<dbReference type="GO" id="GO:0005829">
    <property type="term" value="C:cytosol"/>
    <property type="evidence" value="ECO:0007669"/>
    <property type="project" value="TreeGrafter"/>
</dbReference>
<dbReference type="GO" id="GO:0046872">
    <property type="term" value="F:metal ion binding"/>
    <property type="evidence" value="ECO:0007669"/>
    <property type="project" value="UniProtKB-KW"/>
</dbReference>
<dbReference type="InterPro" id="IPR023600">
    <property type="entry name" value="Folylpolyglutamate_synth_euk"/>
</dbReference>
<proteinExistence type="inferred from homology"/>
<reference evidence="25" key="1">
    <citation type="journal article" date="2021" name="Open Biol.">
        <title>Shared evolutionary footprints suggest mitochondrial oxidative damage underlies multiple complex I losses in fungi.</title>
        <authorList>
            <person name="Schikora-Tamarit M.A."/>
            <person name="Marcet-Houben M."/>
            <person name="Nosek J."/>
            <person name="Gabaldon T."/>
        </authorList>
    </citation>
    <scope>NUCLEOTIDE SEQUENCE</scope>
    <source>
        <strain evidence="25">CBS6341</strain>
    </source>
</reference>
<gene>
    <name evidence="25" type="ORF">WICMUC_001686</name>
</gene>
<keyword evidence="12 24" id="KW-0479">Metal-binding</keyword>
<dbReference type="NCBIfam" id="TIGR01499">
    <property type="entry name" value="folC"/>
    <property type="match status" value="1"/>
</dbReference>
<accession>A0A9P8PTK7</accession>
<evidence type="ECO:0000256" key="7">
    <source>
        <dbReference type="ARBA" id="ARBA00013025"/>
    </source>
</evidence>
<evidence type="ECO:0000256" key="1">
    <source>
        <dbReference type="ARBA" id="ARBA00001944"/>
    </source>
</evidence>
<dbReference type="GO" id="GO:0005743">
    <property type="term" value="C:mitochondrial inner membrane"/>
    <property type="evidence" value="ECO:0007669"/>
    <property type="project" value="UniProtKB-SubCell"/>
</dbReference>
<dbReference type="PANTHER" id="PTHR11136">
    <property type="entry name" value="FOLYLPOLYGLUTAMATE SYNTHASE-RELATED"/>
    <property type="match status" value="1"/>
</dbReference>
<dbReference type="InterPro" id="IPR036615">
    <property type="entry name" value="Mur_ligase_C_dom_sf"/>
</dbReference>
<evidence type="ECO:0000256" key="17">
    <source>
        <dbReference type="ARBA" id="ARBA00023128"/>
    </source>
</evidence>
<dbReference type="FunFam" id="3.40.1190.10:FF:000009">
    <property type="entry name" value="Folylpolyglutamate synthase"/>
    <property type="match status" value="1"/>
</dbReference>
<evidence type="ECO:0000256" key="12">
    <source>
        <dbReference type="ARBA" id="ARBA00022723"/>
    </source>
</evidence>
<feature type="binding site" evidence="23">
    <location>
        <position position="287"/>
    </location>
    <ligand>
        <name>ATP</name>
        <dbReference type="ChEBI" id="CHEBI:30616"/>
    </ligand>
</feature>
<comment type="caution">
    <text evidence="25">The sequence shown here is derived from an EMBL/GenBank/DDBJ whole genome shotgun (WGS) entry which is preliminary data.</text>
</comment>
<keyword evidence="10" id="KW-0554">One-carbon metabolism</keyword>
<evidence type="ECO:0000256" key="20">
    <source>
        <dbReference type="ARBA" id="ARBA00030592"/>
    </source>
</evidence>
<evidence type="ECO:0000256" key="6">
    <source>
        <dbReference type="ARBA" id="ARBA00008276"/>
    </source>
</evidence>
<evidence type="ECO:0000256" key="15">
    <source>
        <dbReference type="ARBA" id="ARBA00022840"/>
    </source>
</evidence>
<dbReference type="PROSITE" id="PS01012">
    <property type="entry name" value="FOLYLPOLYGLU_SYNT_2"/>
    <property type="match status" value="1"/>
</dbReference>
<sequence length="439" mass="49472">MAIPEMIEWTRRIGYKPSDFNKLNIIHVTGTKGKGSTCAFTQSILSQYSNKINKIGLYTSPHLKSVRERIRINGQPIAEELFTKYFFEVWDNLSSTESNASKFPQMDKGMKPAYFKYLTLLSFHVFVKEGVDTAIYEVGVGGEYDSTNIIESPTVTGVTALGIDHTFMLGNTIDEIAWNKGGIYKHGSKAFSVNQPIDALKVLQNRALEKDEILTIIDESLAKDYELGISGDFQRQNAALAIALTNEHLKKLNVEIDEFKTIKGLKETFWPGRCQTIKKNNITYYIDGAHTKESVDASSNWYKSITFDKHPQTRVLLFNQQTRDATALVSRLYNQINPIKFDHVIFTTNVTWSSGNYSVDLISINTSKDAVDKLQVQTELSNEWNKLDSNSKRYVLHDIESSINLIESLSAKYGEIEVFVCGSLHLVGGFLVVLDGDKN</sequence>
<dbReference type="SUPFAM" id="SSF53244">
    <property type="entry name" value="MurD-like peptide ligases, peptide-binding domain"/>
    <property type="match status" value="1"/>
</dbReference>
<dbReference type="PANTHER" id="PTHR11136:SF5">
    <property type="entry name" value="FOLYLPOLYGLUTAMATE SYNTHASE, MITOCHONDRIAL"/>
    <property type="match status" value="1"/>
</dbReference>
<evidence type="ECO:0000256" key="2">
    <source>
        <dbReference type="ARBA" id="ARBA00004273"/>
    </source>
</evidence>
<evidence type="ECO:0000256" key="8">
    <source>
        <dbReference type="ARBA" id="ARBA00018660"/>
    </source>
</evidence>
<dbReference type="PIRSF" id="PIRSF038895">
    <property type="entry name" value="FPGS"/>
    <property type="match status" value="1"/>
</dbReference>
<keyword evidence="26" id="KW-1185">Reference proteome</keyword>
<dbReference type="InterPro" id="IPR001645">
    <property type="entry name" value="Folylpolyglutamate_synth"/>
</dbReference>
<evidence type="ECO:0000256" key="9">
    <source>
        <dbReference type="ARBA" id="ARBA00022490"/>
    </source>
</evidence>
<reference evidence="25" key="2">
    <citation type="submission" date="2021-01" db="EMBL/GenBank/DDBJ databases">
        <authorList>
            <person name="Schikora-Tamarit M.A."/>
        </authorList>
    </citation>
    <scope>NUCLEOTIDE SEQUENCE</scope>
    <source>
        <strain evidence="25">CBS6341</strain>
    </source>
</reference>
<keyword evidence="16 24" id="KW-0460">Magnesium</keyword>
<evidence type="ECO:0000256" key="19">
    <source>
        <dbReference type="ARBA" id="ARBA00025142"/>
    </source>
</evidence>
<dbReference type="AlphaFoldDB" id="A0A9P8PTK7"/>
<feature type="binding site" evidence="24">
    <location>
        <position position="165"/>
    </location>
    <ligand>
        <name>Mg(2+)</name>
        <dbReference type="ChEBI" id="CHEBI:18420"/>
        <label>1</label>
    </ligand>
</feature>
<feature type="binding site" evidence="24">
    <location>
        <position position="60"/>
    </location>
    <ligand>
        <name>Mg(2+)</name>
        <dbReference type="ChEBI" id="CHEBI:18420"/>
        <label>1</label>
    </ligand>
</feature>
<evidence type="ECO:0000256" key="4">
    <source>
        <dbReference type="ARBA" id="ARBA00004496"/>
    </source>
</evidence>
<organism evidence="25 26">
    <name type="scientific">Wickerhamomyces mucosus</name>
    <dbReference type="NCBI Taxonomy" id="1378264"/>
    <lineage>
        <taxon>Eukaryota</taxon>
        <taxon>Fungi</taxon>
        <taxon>Dikarya</taxon>
        <taxon>Ascomycota</taxon>
        <taxon>Saccharomycotina</taxon>
        <taxon>Saccharomycetes</taxon>
        <taxon>Phaffomycetales</taxon>
        <taxon>Wickerhamomycetaceae</taxon>
        <taxon>Wickerhamomyces</taxon>
    </lineage>
</organism>
<dbReference type="GO" id="GO:0005759">
    <property type="term" value="C:mitochondrial matrix"/>
    <property type="evidence" value="ECO:0007669"/>
    <property type="project" value="UniProtKB-SubCell"/>
</dbReference>
<comment type="function">
    <text evidence="19">Catalyzes conversion of folates to polyglutamate derivatives allowing concentration of folate compounds in the cell and the intracellular retention of these cofactors, which are important substrates for most of the folate-dependent enzymes that are involved in one-carbon transfer reactions involved in purine, pyrimidine and amino acid synthesis. Required for methionine synthesis and maintenance of intact mitochondrial DNA. Involved in telomere maintenance.</text>
</comment>
<dbReference type="Gene3D" id="3.40.1190.10">
    <property type="entry name" value="Mur-like, catalytic domain"/>
    <property type="match status" value="1"/>
</dbReference>
<feature type="binding site" evidence="23">
    <location>
        <position position="273"/>
    </location>
    <ligand>
        <name>ATP</name>
        <dbReference type="ChEBI" id="CHEBI:30616"/>
    </ligand>
</feature>
<comment type="subcellular location">
    <subcellularLocation>
        <location evidence="4">Cytoplasm</location>
    </subcellularLocation>
    <subcellularLocation>
        <location evidence="2">Mitochondrion inner membrane</location>
    </subcellularLocation>
    <subcellularLocation>
        <location evidence="3">Mitochondrion matrix</location>
    </subcellularLocation>
</comment>
<dbReference type="GO" id="GO:0004326">
    <property type="term" value="F:tetrahydrofolylpolyglutamate synthase activity"/>
    <property type="evidence" value="ECO:0007669"/>
    <property type="project" value="UniProtKB-EC"/>
</dbReference>
<name>A0A9P8PTK7_9ASCO</name>
<comment type="cofactor">
    <cofactor evidence="1">
        <name>a monovalent cation</name>
        <dbReference type="ChEBI" id="CHEBI:60242"/>
    </cofactor>
</comment>
<evidence type="ECO:0000256" key="18">
    <source>
        <dbReference type="ARBA" id="ARBA00023136"/>
    </source>
</evidence>
<dbReference type="Proteomes" id="UP000769528">
    <property type="component" value="Unassembled WGS sequence"/>
</dbReference>
<dbReference type="InterPro" id="IPR018109">
    <property type="entry name" value="Folylpolyglutamate_synth_CS"/>
</dbReference>
<evidence type="ECO:0000256" key="14">
    <source>
        <dbReference type="ARBA" id="ARBA00022792"/>
    </source>
</evidence>
<keyword evidence="17" id="KW-0496">Mitochondrion</keyword>
<evidence type="ECO:0000256" key="11">
    <source>
        <dbReference type="ARBA" id="ARBA00022598"/>
    </source>
</evidence>
<evidence type="ECO:0000256" key="23">
    <source>
        <dbReference type="PIRSR" id="PIRSR038895-1"/>
    </source>
</evidence>
<dbReference type="EC" id="6.3.2.17" evidence="7"/>
<keyword evidence="18" id="KW-0472">Membrane</keyword>
<evidence type="ECO:0000256" key="10">
    <source>
        <dbReference type="ARBA" id="ARBA00022563"/>
    </source>
</evidence>
<keyword evidence="11" id="KW-0436">Ligase</keyword>
<dbReference type="EMBL" id="JAEUBF010000504">
    <property type="protein sequence ID" value="KAH3678122.1"/>
    <property type="molecule type" value="Genomic_DNA"/>
</dbReference>
<keyword evidence="14" id="KW-0999">Mitochondrion inner membrane</keyword>